<feature type="domain" description="C2H2-type" evidence="9">
    <location>
        <begin position="36"/>
        <end position="58"/>
    </location>
</feature>
<dbReference type="SUPFAM" id="SSF57667">
    <property type="entry name" value="beta-beta-alpha zinc fingers"/>
    <property type="match status" value="1"/>
</dbReference>
<feature type="compositionally biased region" description="Basic and acidic residues" evidence="8">
    <location>
        <begin position="104"/>
        <end position="113"/>
    </location>
</feature>
<dbReference type="GO" id="GO:0008270">
    <property type="term" value="F:zinc ion binding"/>
    <property type="evidence" value="ECO:0007669"/>
    <property type="project" value="UniProtKB-KW"/>
</dbReference>
<dbReference type="PROSITE" id="PS00028">
    <property type="entry name" value="ZINC_FINGER_C2H2_1"/>
    <property type="match status" value="1"/>
</dbReference>
<name>A0A9P7Y7G0_9HELO</name>
<evidence type="ECO:0000256" key="1">
    <source>
        <dbReference type="ARBA" id="ARBA00004123"/>
    </source>
</evidence>
<evidence type="ECO:0000256" key="3">
    <source>
        <dbReference type="ARBA" id="ARBA00022737"/>
    </source>
</evidence>
<dbReference type="AlphaFoldDB" id="A0A9P7Y7G0"/>
<proteinExistence type="predicted"/>
<dbReference type="PROSITE" id="PS50157">
    <property type="entry name" value="ZINC_FINGER_C2H2_2"/>
    <property type="match status" value="2"/>
</dbReference>
<evidence type="ECO:0000256" key="8">
    <source>
        <dbReference type="SAM" id="MobiDB-lite"/>
    </source>
</evidence>
<reference evidence="10" key="1">
    <citation type="journal article" date="2021" name="IMA Fungus">
        <title>Genomic characterization of three marine fungi, including Emericellopsis atlantica sp. nov. with signatures of a generalist lifestyle and marine biomass degradation.</title>
        <authorList>
            <person name="Hagestad O.C."/>
            <person name="Hou L."/>
            <person name="Andersen J.H."/>
            <person name="Hansen E.H."/>
            <person name="Altermark B."/>
            <person name="Li C."/>
            <person name="Kuhnert E."/>
            <person name="Cox R.J."/>
            <person name="Crous P.W."/>
            <person name="Spatafora J.W."/>
            <person name="Lail K."/>
            <person name="Amirebrahimi M."/>
            <person name="Lipzen A."/>
            <person name="Pangilinan J."/>
            <person name="Andreopoulos W."/>
            <person name="Hayes R.D."/>
            <person name="Ng V."/>
            <person name="Grigoriev I.V."/>
            <person name="Jackson S.A."/>
            <person name="Sutton T.D.S."/>
            <person name="Dobson A.D.W."/>
            <person name="Rama T."/>
        </authorList>
    </citation>
    <scope>NUCLEOTIDE SEQUENCE</scope>
    <source>
        <strain evidence="10">TRa018bII</strain>
    </source>
</reference>
<evidence type="ECO:0000256" key="7">
    <source>
        <dbReference type="PROSITE-ProRule" id="PRU00042"/>
    </source>
</evidence>
<keyword evidence="6" id="KW-0539">Nucleus</keyword>
<dbReference type="PANTHER" id="PTHR40626">
    <property type="entry name" value="MIP31509P"/>
    <property type="match status" value="1"/>
</dbReference>
<dbReference type="InterPro" id="IPR036236">
    <property type="entry name" value="Znf_C2H2_sf"/>
</dbReference>
<dbReference type="SMART" id="SM00355">
    <property type="entry name" value="ZnF_C2H2"/>
    <property type="match status" value="2"/>
</dbReference>
<keyword evidence="3" id="KW-0677">Repeat</keyword>
<dbReference type="Gene3D" id="3.30.160.60">
    <property type="entry name" value="Classic Zinc Finger"/>
    <property type="match status" value="2"/>
</dbReference>
<evidence type="ECO:0000313" key="11">
    <source>
        <dbReference type="Proteomes" id="UP000824998"/>
    </source>
</evidence>
<feature type="domain" description="C2H2-type" evidence="9">
    <location>
        <begin position="64"/>
        <end position="91"/>
    </location>
</feature>
<evidence type="ECO:0000256" key="5">
    <source>
        <dbReference type="ARBA" id="ARBA00022833"/>
    </source>
</evidence>
<evidence type="ECO:0000313" key="10">
    <source>
        <dbReference type="EMBL" id="KAG9228146.1"/>
    </source>
</evidence>
<protein>
    <recommendedName>
        <fullName evidence="9">C2H2-type domain-containing protein</fullName>
    </recommendedName>
</protein>
<evidence type="ECO:0000256" key="2">
    <source>
        <dbReference type="ARBA" id="ARBA00022723"/>
    </source>
</evidence>
<keyword evidence="5" id="KW-0862">Zinc</keyword>
<evidence type="ECO:0000256" key="6">
    <source>
        <dbReference type="ARBA" id="ARBA00023242"/>
    </source>
</evidence>
<comment type="subcellular location">
    <subcellularLocation>
        <location evidence="1">Nucleus</location>
    </subcellularLocation>
</comment>
<dbReference type="GO" id="GO:0000978">
    <property type="term" value="F:RNA polymerase II cis-regulatory region sequence-specific DNA binding"/>
    <property type="evidence" value="ECO:0007669"/>
    <property type="project" value="InterPro"/>
</dbReference>
<dbReference type="GO" id="GO:0000785">
    <property type="term" value="C:chromatin"/>
    <property type="evidence" value="ECO:0007669"/>
    <property type="project" value="TreeGrafter"/>
</dbReference>
<dbReference type="PANTHER" id="PTHR40626:SF35">
    <property type="entry name" value="FINGER DOMAIN PROTEIN, PUTATIVE-RELATED"/>
    <property type="match status" value="1"/>
</dbReference>
<dbReference type="Proteomes" id="UP000824998">
    <property type="component" value="Unassembled WGS sequence"/>
</dbReference>
<dbReference type="InterPro" id="IPR013087">
    <property type="entry name" value="Znf_C2H2_type"/>
</dbReference>
<dbReference type="InterPro" id="IPR051059">
    <property type="entry name" value="VerF-like"/>
</dbReference>
<feature type="region of interest" description="Disordered" evidence="8">
    <location>
        <begin position="245"/>
        <end position="268"/>
    </location>
</feature>
<dbReference type="GO" id="GO:0005634">
    <property type="term" value="C:nucleus"/>
    <property type="evidence" value="ECO:0007669"/>
    <property type="project" value="UniProtKB-SubCell"/>
</dbReference>
<keyword evidence="4 7" id="KW-0863">Zinc-finger</keyword>
<feature type="compositionally biased region" description="Polar residues" evidence="8">
    <location>
        <begin position="114"/>
        <end position="126"/>
    </location>
</feature>
<keyword evidence="11" id="KW-1185">Reference proteome</keyword>
<dbReference type="Pfam" id="PF00096">
    <property type="entry name" value="zf-C2H2"/>
    <property type="match status" value="2"/>
</dbReference>
<evidence type="ECO:0000256" key="4">
    <source>
        <dbReference type="ARBA" id="ARBA00022771"/>
    </source>
</evidence>
<dbReference type="EMBL" id="MU252046">
    <property type="protein sequence ID" value="KAG9228146.1"/>
    <property type="molecule type" value="Genomic_DNA"/>
</dbReference>
<dbReference type="FunFam" id="3.30.160.60:FF:000100">
    <property type="entry name" value="Zinc finger 45-like"/>
    <property type="match status" value="1"/>
</dbReference>
<feature type="region of interest" description="Disordered" evidence="8">
    <location>
        <begin position="1"/>
        <end position="39"/>
    </location>
</feature>
<dbReference type="FunFam" id="3.30.160.60:FF:000446">
    <property type="entry name" value="Zinc finger protein"/>
    <property type="match status" value="1"/>
</dbReference>
<gene>
    <name evidence="10" type="ORF">BJ875DRAFT_390013</name>
</gene>
<dbReference type="GO" id="GO:0000981">
    <property type="term" value="F:DNA-binding transcription factor activity, RNA polymerase II-specific"/>
    <property type="evidence" value="ECO:0007669"/>
    <property type="project" value="InterPro"/>
</dbReference>
<feature type="region of interest" description="Disordered" evidence="8">
    <location>
        <begin position="85"/>
        <end position="129"/>
    </location>
</feature>
<accession>A0A9P7Y7G0</accession>
<sequence>MRQPTSRDISAPASSSSKSVKKDGKSKVQSVPGQRYQCPNCPKNFSRIENLTRHMANHEEVSKFVCLVCRKRFTRSDLLNRHRRIHNNAQNDTPPKAANSRSAPEAEIKRESLDPQSFQEGTTSSPADGRIQIMSQNGIDNIQQGHPSMIPGNSPAHGLNSLMEAALAPQERYAFTPAQNLDPSLWNGFMLVGDNSNSYMGSYDADISWTLSSFHSESPPGNYLDADMMQTVSYRQDDVGQLDATDAEDEDTNDWPDKVARPDSSQPQAPSIVPLHLLPVSWQTILGEARASGLSLTTIRPFQLIFDCQYPALFNNQPYVSKAETTNCVFPCPVEYWEASSAASWKLLVGGQADGPLATYYLPALNACLLRKWVKPPPPATPTNSSIGSLVLVYAIHTHIFEWRQATSMLNPTGLVGAFGPHALPMGEALKTRRQWLVDALDSWGECYGPESPLGGGTAATLLQRLGYVALDVSLSDMHLVAGRSQNANDGDFAEENLKHWANSEMATSTMTHVYNMLELCHHLVSSGTAADASYETAVCLFTGGIVCWAFAKLKIKTRQPEGYKERDEVRRAAAALRELGCWRMCSMFGRILNKFDVPKA</sequence>
<evidence type="ECO:0000259" key="9">
    <source>
        <dbReference type="PROSITE" id="PS50157"/>
    </source>
</evidence>
<comment type="caution">
    <text evidence="10">The sequence shown here is derived from an EMBL/GenBank/DDBJ whole genome shotgun (WGS) entry which is preliminary data.</text>
</comment>
<keyword evidence="2" id="KW-0479">Metal-binding</keyword>
<feature type="compositionally biased region" description="Acidic residues" evidence="8">
    <location>
        <begin position="245"/>
        <end position="254"/>
    </location>
</feature>
<dbReference type="OrthoDB" id="1405595at2759"/>
<organism evidence="10 11">
    <name type="scientific">Amylocarpus encephaloides</name>
    <dbReference type="NCBI Taxonomy" id="45428"/>
    <lineage>
        <taxon>Eukaryota</taxon>
        <taxon>Fungi</taxon>
        <taxon>Dikarya</taxon>
        <taxon>Ascomycota</taxon>
        <taxon>Pezizomycotina</taxon>
        <taxon>Leotiomycetes</taxon>
        <taxon>Helotiales</taxon>
        <taxon>Helotiales incertae sedis</taxon>
        <taxon>Amylocarpus</taxon>
    </lineage>
</organism>